<dbReference type="Pfam" id="PF00703">
    <property type="entry name" value="Glyco_hydro_2"/>
    <property type="match status" value="1"/>
</dbReference>
<dbReference type="InterPro" id="IPR008979">
    <property type="entry name" value="Galactose-bd-like_sf"/>
</dbReference>
<dbReference type="Gene3D" id="2.60.120.260">
    <property type="entry name" value="Galactose-binding domain-like"/>
    <property type="match status" value="2"/>
</dbReference>
<dbReference type="InterPro" id="IPR013783">
    <property type="entry name" value="Ig-like_fold"/>
</dbReference>
<gene>
    <name evidence="7" type="ORF">B5G41_08000</name>
</gene>
<feature type="signal peptide" evidence="5">
    <location>
        <begin position="1"/>
        <end position="19"/>
    </location>
</feature>
<dbReference type="Pfam" id="PF18368">
    <property type="entry name" value="Ig_GlcNase"/>
    <property type="match status" value="1"/>
</dbReference>
<keyword evidence="2" id="KW-0378">Hydrolase</keyword>
<sequence length="979" mass="110200">MKKYLLIAASLLLSLPLAAAVQKVSLNSDGRVAAWQLRAQDEVPDAKAMLGAGYDASGWVAAVVPGAAFTSFVEAGIEPDPNFGDNAYKADRSKYDRNFWYRAEFATKDLPAGARRWICFEGVNRGAEVYLNGARLGSLDGFMDRGMFEVTHLLRQDAAPNVLAVLVRVPTNPIANHASPTYISSAGWDWMPYVPGLLGGITDDVYFTTSGDVSLVDPWVRTRVPSREQGVISLTTELKNHSQQEKTGVVRGVIRPGDITFEKRFKIGAGQQRTVGVDPREFPQLTVDDPALWWPNGYGDQNLYTCELTCEVDGEVSDRRTVTFGIREYSYDFVKGVFQLSVNGERIYCKGGNWGMSEYMLRCRGAEYDLKIRLHREMNYNMIRNWIGSTTDDEFYEACDRYGIMVFDDFWLNSHPNLPDDVFAFNRNAVEKIKRLRNHPSIAVWCGDNEGVPLAPLNEWLREDVKAFDGGDRWYQPISREYGFSGSGPWVNAHPIWYFTAHPLGYGDHKLDGWGFRTEIGSAVFTNYESYKKFMPEPERWPASPEMLDKHFFGNSAGNARPTRYFAAVEYNYGKAAGTEDFCRKAQLLNIEVNKAMYEGWQHHLWNDASGILTWMSQSAYPSFVWQTYDYYYDLNGAYWGVRKACEPLHIQWSYADNTVKVVNASGEAYNGLRATAAVYNMDGSEVKRYAQQAALSSLPNTAVKVMTLPFPEDRNLARGKKTVASSSENDDSHAAKSVTDGNTGSSWRSGGPGEQWVMVDLGAPTEFSDIVLTWESEAAKAYEILASDDASTWRTVYTSGKPSTPIDQIRIDPVTARYVKLQGTAPHDDWQLVLFEMELYGPETPAEELSPVHFIRLRLTDDAGNLLSENFYWRSNRLGDYRALNDLEPAKLDVRTKAETVDGKRIIRATVTNRGRSVAFAVRLMPVYASTGEQILPVIMDDNYFTLLRGETRKVDIEIDESLLGDDTYKLVARPYND</sequence>
<dbReference type="RefSeq" id="WP_087402241.1">
    <property type="nucleotide sequence ID" value="NZ_NFHB01000004.1"/>
</dbReference>
<dbReference type="InterPro" id="IPR000421">
    <property type="entry name" value="FA58C"/>
</dbReference>
<evidence type="ECO:0000259" key="6">
    <source>
        <dbReference type="PROSITE" id="PS50022"/>
    </source>
</evidence>
<dbReference type="PANTHER" id="PTHR43536">
    <property type="entry name" value="MANNOSYLGLYCOPROTEIN ENDO-BETA-MANNOSIDASE"/>
    <property type="match status" value="1"/>
</dbReference>
<comment type="caution">
    <text evidence="7">The sequence shown here is derived from an EMBL/GenBank/DDBJ whole genome shotgun (WGS) entry which is preliminary data.</text>
</comment>
<dbReference type="InterPro" id="IPR054593">
    <property type="entry name" value="Beta-mannosidase-like_N2"/>
</dbReference>
<organism evidence="7 8">
    <name type="scientific">Alistipes onderdonkii</name>
    <dbReference type="NCBI Taxonomy" id="328813"/>
    <lineage>
        <taxon>Bacteria</taxon>
        <taxon>Pseudomonadati</taxon>
        <taxon>Bacteroidota</taxon>
        <taxon>Bacteroidia</taxon>
        <taxon>Bacteroidales</taxon>
        <taxon>Rikenellaceae</taxon>
        <taxon>Alistipes</taxon>
    </lineage>
</organism>
<dbReference type="SUPFAM" id="SSF51445">
    <property type="entry name" value="(Trans)glycosidases"/>
    <property type="match status" value="1"/>
</dbReference>
<name>A0A1Y3R1X4_9BACT</name>
<evidence type="ECO:0000313" key="7">
    <source>
        <dbReference type="EMBL" id="OUN03619.1"/>
    </source>
</evidence>
<evidence type="ECO:0000256" key="1">
    <source>
        <dbReference type="ARBA" id="ARBA00007401"/>
    </source>
</evidence>
<evidence type="ECO:0000256" key="3">
    <source>
        <dbReference type="ARBA" id="ARBA00023295"/>
    </source>
</evidence>
<dbReference type="InterPro" id="IPR041351">
    <property type="entry name" value="Ig_GlcNase"/>
</dbReference>
<feature type="region of interest" description="Disordered" evidence="4">
    <location>
        <begin position="718"/>
        <end position="752"/>
    </location>
</feature>
<dbReference type="InterPro" id="IPR006102">
    <property type="entry name" value="Ig-like_GH2"/>
</dbReference>
<dbReference type="SUPFAM" id="SSF49785">
    <property type="entry name" value="Galactose-binding domain-like"/>
    <property type="match status" value="2"/>
</dbReference>
<dbReference type="PANTHER" id="PTHR43536:SF1">
    <property type="entry name" value="MANNOSYLGLYCOPROTEIN ENDO-BETA-MANNOSIDASE"/>
    <property type="match status" value="1"/>
</dbReference>
<dbReference type="Pfam" id="PF22666">
    <property type="entry name" value="Glyco_hydro_2_N2"/>
    <property type="match status" value="1"/>
</dbReference>
<dbReference type="SUPFAM" id="SSF49303">
    <property type="entry name" value="beta-Galactosidase/glucuronidase domain"/>
    <property type="match status" value="3"/>
</dbReference>
<feature type="domain" description="F5/8 type C" evidence="6">
    <location>
        <begin position="704"/>
        <end position="843"/>
    </location>
</feature>
<dbReference type="Gene3D" id="2.60.40.10">
    <property type="entry name" value="Immunoglobulins"/>
    <property type="match status" value="3"/>
</dbReference>
<dbReference type="EMBL" id="NFHB01000004">
    <property type="protein sequence ID" value="OUN03619.1"/>
    <property type="molecule type" value="Genomic_DNA"/>
</dbReference>
<accession>A0A1Y3R1X4</accession>
<comment type="similarity">
    <text evidence="1">Belongs to the glycosyl hydrolase 2 family.</text>
</comment>
<dbReference type="GO" id="GO:0005975">
    <property type="term" value="P:carbohydrate metabolic process"/>
    <property type="evidence" value="ECO:0007669"/>
    <property type="project" value="InterPro"/>
</dbReference>
<keyword evidence="5" id="KW-0732">Signal</keyword>
<dbReference type="OrthoDB" id="9801077at2"/>
<dbReference type="PROSITE" id="PS50022">
    <property type="entry name" value="FA58C_3"/>
    <property type="match status" value="1"/>
</dbReference>
<protein>
    <submittedName>
        <fullName evidence="7">Beta-mannosidase</fullName>
    </submittedName>
</protein>
<feature type="compositionally biased region" description="Polar residues" evidence="4">
    <location>
        <begin position="740"/>
        <end position="749"/>
    </location>
</feature>
<evidence type="ECO:0000313" key="8">
    <source>
        <dbReference type="Proteomes" id="UP000195772"/>
    </source>
</evidence>
<dbReference type="Pfam" id="PF00754">
    <property type="entry name" value="F5_F8_type_C"/>
    <property type="match status" value="1"/>
</dbReference>
<keyword evidence="3" id="KW-0326">Glycosidase</keyword>
<dbReference type="InterPro" id="IPR017853">
    <property type="entry name" value="GH"/>
</dbReference>
<dbReference type="Gene3D" id="3.20.20.80">
    <property type="entry name" value="Glycosidases"/>
    <property type="match status" value="1"/>
</dbReference>
<feature type="chain" id="PRO_5010989756" evidence="5">
    <location>
        <begin position="20"/>
        <end position="979"/>
    </location>
</feature>
<evidence type="ECO:0000256" key="5">
    <source>
        <dbReference type="SAM" id="SignalP"/>
    </source>
</evidence>
<dbReference type="GO" id="GO:0004553">
    <property type="term" value="F:hydrolase activity, hydrolyzing O-glycosyl compounds"/>
    <property type="evidence" value="ECO:0007669"/>
    <property type="project" value="InterPro"/>
</dbReference>
<dbReference type="InterPro" id="IPR036156">
    <property type="entry name" value="Beta-gal/glucu_dom_sf"/>
</dbReference>
<evidence type="ECO:0000256" key="2">
    <source>
        <dbReference type="ARBA" id="ARBA00022801"/>
    </source>
</evidence>
<dbReference type="eggNOG" id="COG3250">
    <property type="taxonomic scope" value="Bacteria"/>
</dbReference>
<reference evidence="8" key="1">
    <citation type="submission" date="2017-04" db="EMBL/GenBank/DDBJ databases">
        <title>Function of individual gut microbiota members based on whole genome sequencing of pure cultures obtained from chicken caecum.</title>
        <authorList>
            <person name="Medvecky M."/>
            <person name="Cejkova D."/>
            <person name="Polansky O."/>
            <person name="Karasova D."/>
            <person name="Kubasova T."/>
            <person name="Cizek A."/>
            <person name="Rychlik I."/>
        </authorList>
    </citation>
    <scope>NUCLEOTIDE SEQUENCE [LARGE SCALE GENOMIC DNA]</scope>
    <source>
        <strain evidence="8">An90</strain>
    </source>
</reference>
<dbReference type="InterPro" id="IPR043534">
    <property type="entry name" value="EBDG/EBM"/>
</dbReference>
<dbReference type="AlphaFoldDB" id="A0A1Y3R1X4"/>
<proteinExistence type="inferred from homology"/>
<dbReference type="Proteomes" id="UP000195772">
    <property type="component" value="Unassembled WGS sequence"/>
</dbReference>
<evidence type="ECO:0000256" key="4">
    <source>
        <dbReference type="SAM" id="MobiDB-lite"/>
    </source>
</evidence>